<dbReference type="Proteomes" id="UP000182015">
    <property type="component" value="Unassembled WGS sequence"/>
</dbReference>
<comment type="caution">
    <text evidence="1">The sequence shown here is derived from an EMBL/GenBank/DDBJ whole genome shotgun (WGS) entry which is preliminary data.</text>
</comment>
<dbReference type="AlphaFoldDB" id="A0A1L8MP62"/>
<proteinExistence type="predicted"/>
<evidence type="ECO:0000313" key="1">
    <source>
        <dbReference type="EMBL" id="OJF72522.1"/>
    </source>
</evidence>
<reference evidence="2" key="1">
    <citation type="submission" date="2016-06" db="EMBL/GenBank/DDBJ databases">
        <authorList>
            <person name="de Vries S.P.W."/>
            <person name="Hadjirin N.F."/>
            <person name="Lay E.M."/>
            <person name="Zadoks R.N."/>
            <person name="Peacock S.J."/>
            <person name="Parkhill J."/>
            <person name="Grant A.J."/>
            <person name="Mcdougall S."/>
            <person name="Holmes M.A."/>
        </authorList>
    </citation>
    <scope>NUCLEOTIDE SEQUENCE [LARGE SCALE GENOMIC DNA]</scope>
    <source>
        <strain evidence="2">NZ1587</strain>
    </source>
</reference>
<keyword evidence="2" id="KW-1185">Reference proteome</keyword>
<accession>A0A1L8MP62</accession>
<dbReference type="Gene3D" id="3.90.180.10">
    <property type="entry name" value="Medium-chain alcohol dehydrogenases, catalytic domain"/>
    <property type="match status" value="1"/>
</dbReference>
<organism evidence="1 2">
    <name type="scientific">Streptococcus bovimastitidis</name>
    <dbReference type="NCBI Taxonomy" id="1856638"/>
    <lineage>
        <taxon>Bacteria</taxon>
        <taxon>Bacillati</taxon>
        <taxon>Bacillota</taxon>
        <taxon>Bacilli</taxon>
        <taxon>Lactobacillales</taxon>
        <taxon>Streptococcaceae</taxon>
        <taxon>Streptococcus</taxon>
    </lineage>
</organism>
<protein>
    <submittedName>
        <fullName evidence="1">Uncharacterized protein</fullName>
    </submittedName>
</protein>
<sequence length="78" mass="8616">MALQNNIYLTTFYSGNISVEKIQTMLDFMATMKTEILIPQLFKLEDIAKAHAYLEAGSSIGKAVVLIGEAYDSIKAEV</sequence>
<gene>
    <name evidence="1" type="ORF">A9Q68_02960</name>
</gene>
<name>A0A1L8MP62_9STRE</name>
<dbReference type="Pfam" id="PF13602">
    <property type="entry name" value="ADH_zinc_N_2"/>
    <property type="match status" value="1"/>
</dbReference>
<evidence type="ECO:0000313" key="2">
    <source>
        <dbReference type="Proteomes" id="UP000182015"/>
    </source>
</evidence>
<dbReference type="EMBL" id="LZDD01000001">
    <property type="protein sequence ID" value="OJF72522.1"/>
    <property type="molecule type" value="Genomic_DNA"/>
</dbReference>
<dbReference type="STRING" id="1856638.A9Q68_02960"/>